<dbReference type="RefSeq" id="WP_006572351.1">
    <property type="nucleotide sequence ID" value="NZ_AAXG02000011.1"/>
</dbReference>
<dbReference type="EMBL" id="AAXG02000011">
    <property type="protein sequence ID" value="EDN00471.1"/>
    <property type="molecule type" value="Genomic_DNA"/>
</dbReference>
<keyword evidence="1 3" id="KW-0238">DNA-binding</keyword>
<dbReference type="CDD" id="cd00093">
    <property type="entry name" value="HTH_XRE"/>
    <property type="match status" value="1"/>
</dbReference>
<dbReference type="OrthoDB" id="371153at2"/>
<evidence type="ECO:0000256" key="1">
    <source>
        <dbReference type="ARBA" id="ARBA00023125"/>
    </source>
</evidence>
<dbReference type="InterPro" id="IPR001387">
    <property type="entry name" value="Cro/C1-type_HTH"/>
</dbReference>
<dbReference type="Pfam" id="PF01381">
    <property type="entry name" value="HTH_3"/>
    <property type="match status" value="1"/>
</dbReference>
<sequence>MTEKKAGNVQIGARVKEAREAAGLTQERLAELIDITAQYLSGVERGAVGLSVPVLQRLCSVLLVSSDYILTGNTETSDVLGVTARLSKLPAEHIKNVENILDRYMEGIAISRQIQMHDEKNG</sequence>
<protein>
    <submittedName>
        <fullName evidence="3">DNA-binding helix-turn-helix protein</fullName>
    </submittedName>
</protein>
<feature type="domain" description="HTH cro/C1-type" evidence="2">
    <location>
        <begin position="15"/>
        <end position="69"/>
    </location>
</feature>
<proteinExistence type="predicted"/>
<comment type="caution">
    <text evidence="3">The sequence shown here is derived from an EMBL/GenBank/DDBJ whole genome shotgun (WGS) entry which is preliminary data.</text>
</comment>
<dbReference type="SUPFAM" id="SSF47413">
    <property type="entry name" value="lambda repressor-like DNA-binding domains"/>
    <property type="match status" value="1"/>
</dbReference>
<dbReference type="GO" id="GO:0005829">
    <property type="term" value="C:cytosol"/>
    <property type="evidence" value="ECO:0007669"/>
    <property type="project" value="TreeGrafter"/>
</dbReference>
<gene>
    <name evidence="3" type="ORF">BACCAP_01806</name>
</gene>
<dbReference type="PROSITE" id="PS50943">
    <property type="entry name" value="HTH_CROC1"/>
    <property type="match status" value="1"/>
</dbReference>
<evidence type="ECO:0000313" key="3">
    <source>
        <dbReference type="EMBL" id="EDN00471.1"/>
    </source>
</evidence>
<dbReference type="AlphaFoldDB" id="A6NUC4"/>
<keyword evidence="4" id="KW-1185">Reference proteome</keyword>
<dbReference type="SMART" id="SM00530">
    <property type="entry name" value="HTH_XRE"/>
    <property type="match status" value="1"/>
</dbReference>
<dbReference type="Proteomes" id="UP000003639">
    <property type="component" value="Unassembled WGS sequence"/>
</dbReference>
<dbReference type="InterPro" id="IPR010982">
    <property type="entry name" value="Lambda_DNA-bd_dom_sf"/>
</dbReference>
<evidence type="ECO:0000259" key="2">
    <source>
        <dbReference type="PROSITE" id="PS50943"/>
    </source>
</evidence>
<dbReference type="eggNOG" id="COG1476">
    <property type="taxonomic scope" value="Bacteria"/>
</dbReference>
<dbReference type="PANTHER" id="PTHR46797:SF1">
    <property type="entry name" value="METHYLPHOSPHONATE SYNTHASE"/>
    <property type="match status" value="1"/>
</dbReference>
<dbReference type="GO" id="GO:0003700">
    <property type="term" value="F:DNA-binding transcription factor activity"/>
    <property type="evidence" value="ECO:0007669"/>
    <property type="project" value="TreeGrafter"/>
</dbReference>
<name>A6NUC4_9FIRM</name>
<organism evidence="3 4">
    <name type="scientific">Pseudoflavonifractor capillosus ATCC 29799</name>
    <dbReference type="NCBI Taxonomy" id="411467"/>
    <lineage>
        <taxon>Bacteria</taxon>
        <taxon>Bacillati</taxon>
        <taxon>Bacillota</taxon>
        <taxon>Clostridia</taxon>
        <taxon>Eubacteriales</taxon>
        <taxon>Oscillospiraceae</taxon>
        <taxon>Pseudoflavonifractor</taxon>
    </lineage>
</organism>
<accession>A6NUC4</accession>
<dbReference type="STRING" id="411467.BACCAP_01806"/>
<reference evidence="3 4" key="2">
    <citation type="submission" date="2007-06" db="EMBL/GenBank/DDBJ databases">
        <title>Draft genome sequence of Pseudoflavonifractor capillosus ATCC 29799.</title>
        <authorList>
            <person name="Sudarsanam P."/>
            <person name="Ley R."/>
            <person name="Guruge J."/>
            <person name="Turnbaugh P.J."/>
            <person name="Mahowald M."/>
            <person name="Liep D."/>
            <person name="Gordon J."/>
        </authorList>
    </citation>
    <scope>NUCLEOTIDE SEQUENCE [LARGE SCALE GENOMIC DNA]</scope>
    <source>
        <strain evidence="3 4">ATCC 29799</strain>
    </source>
</reference>
<dbReference type="GO" id="GO:0003677">
    <property type="term" value="F:DNA binding"/>
    <property type="evidence" value="ECO:0007669"/>
    <property type="project" value="UniProtKB-KW"/>
</dbReference>
<dbReference type="Gene3D" id="1.10.260.40">
    <property type="entry name" value="lambda repressor-like DNA-binding domains"/>
    <property type="match status" value="1"/>
</dbReference>
<evidence type="ECO:0000313" key="4">
    <source>
        <dbReference type="Proteomes" id="UP000003639"/>
    </source>
</evidence>
<dbReference type="PANTHER" id="PTHR46797">
    <property type="entry name" value="HTH-TYPE TRANSCRIPTIONAL REGULATOR"/>
    <property type="match status" value="1"/>
</dbReference>
<dbReference type="InterPro" id="IPR050807">
    <property type="entry name" value="TransReg_Diox_bact_type"/>
</dbReference>
<reference evidence="3 4" key="1">
    <citation type="submission" date="2007-04" db="EMBL/GenBank/DDBJ databases">
        <authorList>
            <person name="Fulton L."/>
            <person name="Clifton S."/>
            <person name="Fulton B."/>
            <person name="Xu J."/>
            <person name="Minx P."/>
            <person name="Pepin K.H."/>
            <person name="Johnson M."/>
            <person name="Thiruvilangam P."/>
            <person name="Bhonagiri V."/>
            <person name="Nash W.E."/>
            <person name="Mardis E.R."/>
            <person name="Wilson R.K."/>
        </authorList>
    </citation>
    <scope>NUCLEOTIDE SEQUENCE [LARGE SCALE GENOMIC DNA]</scope>
    <source>
        <strain evidence="3 4">ATCC 29799</strain>
    </source>
</reference>